<evidence type="ECO:0000313" key="4">
    <source>
        <dbReference type="Proteomes" id="UP000430295"/>
    </source>
</evidence>
<protein>
    <recommendedName>
        <fullName evidence="5">Lipoprotein</fullName>
    </recommendedName>
</protein>
<feature type="signal peptide" evidence="2">
    <location>
        <begin position="1"/>
        <end position="19"/>
    </location>
</feature>
<name>A0A6I3P021_STRPA</name>
<dbReference type="RefSeq" id="WP_151191353.1">
    <property type="nucleotide sequence ID" value="NZ_WMYS01000002.1"/>
</dbReference>
<evidence type="ECO:0008006" key="5">
    <source>
        <dbReference type="Google" id="ProtNLM"/>
    </source>
</evidence>
<keyword evidence="2" id="KW-0732">Signal</keyword>
<sequence>MKNKILLGSMTLLSAFILAACGNREKKTNETTAAPTTEVTKETTDAPTTTTQTTTPGSSSGAKEISLADTQRIGNEKYGYINIPKDWVVRTTRSSKALEYLSPDKHNALIMDSNTKDTVKLGPNETFDAELLANRLYSSFGKHKNRTSIEGVKAIFAGGDAFLIKVTVKDGSTLYVWVFQKGDKVYTIIIQGSEDMIKSLRPVLEQSWGLDPNIPGK</sequence>
<dbReference type="AlphaFoldDB" id="A0A6I3P021"/>
<accession>A0A6I3P021</accession>
<feature type="compositionally biased region" description="Low complexity" evidence="1">
    <location>
        <begin position="45"/>
        <end position="56"/>
    </location>
</feature>
<proteinExistence type="predicted"/>
<evidence type="ECO:0000256" key="1">
    <source>
        <dbReference type="SAM" id="MobiDB-lite"/>
    </source>
</evidence>
<organism evidence="3 4">
    <name type="scientific">Streptococcus parasanguinis</name>
    <dbReference type="NCBI Taxonomy" id="1318"/>
    <lineage>
        <taxon>Bacteria</taxon>
        <taxon>Bacillati</taxon>
        <taxon>Bacillota</taxon>
        <taxon>Bacilli</taxon>
        <taxon>Lactobacillales</taxon>
        <taxon>Streptococcaceae</taxon>
        <taxon>Streptococcus</taxon>
    </lineage>
</organism>
<feature type="region of interest" description="Disordered" evidence="1">
    <location>
        <begin position="27"/>
        <end position="64"/>
    </location>
</feature>
<evidence type="ECO:0000313" key="3">
    <source>
        <dbReference type="EMBL" id="MTR40886.1"/>
    </source>
</evidence>
<reference evidence="3 4" key="1">
    <citation type="journal article" date="2019" name="Nat. Med.">
        <title>A library of human gut bacterial isolates paired with longitudinal multiomics data enables mechanistic microbiome research.</title>
        <authorList>
            <person name="Poyet M."/>
            <person name="Groussin M."/>
            <person name="Gibbons S.M."/>
            <person name="Avila-Pacheco J."/>
            <person name="Jiang X."/>
            <person name="Kearney S.M."/>
            <person name="Perrotta A.R."/>
            <person name="Berdy B."/>
            <person name="Zhao S."/>
            <person name="Lieberman T.D."/>
            <person name="Swanson P.K."/>
            <person name="Smith M."/>
            <person name="Roesemann S."/>
            <person name="Alexander J.E."/>
            <person name="Rich S.A."/>
            <person name="Livny J."/>
            <person name="Vlamakis H."/>
            <person name="Clish C."/>
            <person name="Bullock K."/>
            <person name="Deik A."/>
            <person name="Scott J."/>
            <person name="Pierce K.A."/>
            <person name="Xavier R.J."/>
            <person name="Alm E.J."/>
        </authorList>
    </citation>
    <scope>NUCLEOTIDE SEQUENCE [LARGE SCALE GENOMIC DNA]</scope>
    <source>
        <strain evidence="3 4">BIOML-A18</strain>
    </source>
</reference>
<gene>
    <name evidence="3" type="ORF">GMC75_04165</name>
</gene>
<feature type="chain" id="PRO_5038882843" description="Lipoprotein" evidence="2">
    <location>
        <begin position="20"/>
        <end position="217"/>
    </location>
</feature>
<comment type="caution">
    <text evidence="3">The sequence shown here is derived from an EMBL/GenBank/DDBJ whole genome shotgun (WGS) entry which is preliminary data.</text>
</comment>
<dbReference type="Proteomes" id="UP000430295">
    <property type="component" value="Unassembled WGS sequence"/>
</dbReference>
<dbReference type="EMBL" id="WMYS01000002">
    <property type="protein sequence ID" value="MTR40886.1"/>
    <property type="molecule type" value="Genomic_DNA"/>
</dbReference>
<dbReference type="PROSITE" id="PS51257">
    <property type="entry name" value="PROKAR_LIPOPROTEIN"/>
    <property type="match status" value="1"/>
</dbReference>
<evidence type="ECO:0000256" key="2">
    <source>
        <dbReference type="SAM" id="SignalP"/>
    </source>
</evidence>